<reference evidence="11" key="1">
    <citation type="submission" date="2025-08" db="UniProtKB">
        <authorList>
            <consortium name="RefSeq"/>
        </authorList>
    </citation>
    <scope>IDENTIFICATION</scope>
</reference>
<evidence type="ECO:0000256" key="4">
    <source>
        <dbReference type="ARBA" id="ARBA00023043"/>
    </source>
</evidence>
<dbReference type="InterPro" id="IPR013724">
    <property type="entry name" value="GIT_SHD"/>
</dbReference>
<dbReference type="InterPro" id="IPR032352">
    <property type="entry name" value="GIT1/2_CC"/>
</dbReference>
<dbReference type="Gene3D" id="1.20.5.170">
    <property type="match status" value="1"/>
</dbReference>
<evidence type="ECO:0000256" key="5">
    <source>
        <dbReference type="ARBA" id="ARBA00023054"/>
    </source>
</evidence>
<keyword evidence="2" id="KW-0677">Repeat</keyword>
<dbReference type="Pfam" id="PF08518">
    <property type="entry name" value="GIT_SHD"/>
    <property type="match status" value="2"/>
</dbReference>
<dbReference type="Gene3D" id="1.10.220.150">
    <property type="entry name" value="Arf GTPase activating protein"/>
    <property type="match status" value="1"/>
</dbReference>
<feature type="region of interest" description="Disordered" evidence="8">
    <location>
        <begin position="317"/>
        <end position="354"/>
    </location>
</feature>
<dbReference type="SUPFAM" id="SSF48403">
    <property type="entry name" value="Ankyrin repeat"/>
    <property type="match status" value="1"/>
</dbReference>
<evidence type="ECO:0000313" key="11">
    <source>
        <dbReference type="RefSeq" id="XP_014674694.1"/>
    </source>
</evidence>
<accession>A0ABM1ER73</accession>
<keyword evidence="3" id="KW-0863">Zinc-finger</keyword>
<keyword evidence="3" id="KW-0862">Zinc</keyword>
<dbReference type="InterPro" id="IPR047161">
    <property type="entry name" value="GIT-like"/>
</dbReference>
<feature type="coiled-coil region" evidence="7">
    <location>
        <begin position="442"/>
        <end position="483"/>
    </location>
</feature>
<dbReference type="Pfam" id="PF12205">
    <property type="entry name" value="GIT1_C"/>
    <property type="match status" value="1"/>
</dbReference>
<dbReference type="PROSITE" id="PS50297">
    <property type="entry name" value="ANK_REP_REGION"/>
    <property type="match status" value="1"/>
</dbReference>
<dbReference type="RefSeq" id="XP_014674694.1">
    <property type="nucleotide sequence ID" value="XM_014819208.1"/>
</dbReference>
<feature type="compositionally biased region" description="Basic and acidic residues" evidence="8">
    <location>
        <begin position="323"/>
        <end position="338"/>
    </location>
</feature>
<dbReference type="PANTHER" id="PTHR46097:SF3">
    <property type="entry name" value="ARF GTPASE-ACTIVATING PROTEIN GIT"/>
    <property type="match status" value="1"/>
</dbReference>
<dbReference type="InterPro" id="IPR036770">
    <property type="entry name" value="Ankyrin_rpt-contain_sf"/>
</dbReference>
<gene>
    <name evidence="11" type="primary">LOC106814844</name>
</gene>
<feature type="region of interest" description="Disordered" evidence="8">
    <location>
        <begin position="23"/>
        <end position="42"/>
    </location>
</feature>
<dbReference type="InterPro" id="IPR038508">
    <property type="entry name" value="ArfGAP_dom_sf"/>
</dbReference>
<dbReference type="PROSITE" id="PS50088">
    <property type="entry name" value="ANK_REPEAT"/>
    <property type="match status" value="1"/>
</dbReference>
<keyword evidence="1" id="KW-0343">GTPase activation</keyword>
<dbReference type="InterPro" id="IPR022018">
    <property type="entry name" value="GIT1_C"/>
</dbReference>
<evidence type="ECO:0000256" key="1">
    <source>
        <dbReference type="ARBA" id="ARBA00022468"/>
    </source>
</evidence>
<feature type="domain" description="GIT Spa2 homology (SHD)" evidence="9">
    <location>
        <begin position="207"/>
        <end position="237"/>
    </location>
</feature>
<evidence type="ECO:0000256" key="6">
    <source>
        <dbReference type="PROSITE-ProRule" id="PRU00023"/>
    </source>
</evidence>
<evidence type="ECO:0000313" key="10">
    <source>
        <dbReference type="Proteomes" id="UP000695022"/>
    </source>
</evidence>
<dbReference type="InterPro" id="IPR002110">
    <property type="entry name" value="Ankyrin_rpt"/>
</dbReference>
<dbReference type="SMART" id="SM00555">
    <property type="entry name" value="GIT"/>
    <property type="match status" value="2"/>
</dbReference>
<evidence type="ECO:0000256" key="7">
    <source>
        <dbReference type="SAM" id="Coils"/>
    </source>
</evidence>
<evidence type="ECO:0000259" key="9">
    <source>
        <dbReference type="SMART" id="SM00555"/>
    </source>
</evidence>
<dbReference type="SMART" id="SM00248">
    <property type="entry name" value="ANK"/>
    <property type="match status" value="3"/>
</dbReference>
<dbReference type="Gene3D" id="1.20.120.330">
    <property type="entry name" value="Nucleotidyltransferases domain 2"/>
    <property type="match status" value="1"/>
</dbReference>
<organism evidence="10 11">
    <name type="scientific">Priapulus caudatus</name>
    <name type="common">Priapulid worm</name>
    <dbReference type="NCBI Taxonomy" id="37621"/>
    <lineage>
        <taxon>Eukaryota</taxon>
        <taxon>Metazoa</taxon>
        <taxon>Ecdysozoa</taxon>
        <taxon>Scalidophora</taxon>
        <taxon>Priapulida</taxon>
        <taxon>Priapulimorpha</taxon>
        <taxon>Priapulimorphida</taxon>
        <taxon>Priapulidae</taxon>
        <taxon>Priapulus</taxon>
    </lineage>
</organism>
<evidence type="ECO:0000256" key="8">
    <source>
        <dbReference type="SAM" id="MobiDB-lite"/>
    </source>
</evidence>
<protein>
    <submittedName>
        <fullName evidence="11">ARF GTPase-activating protein GIT2-like isoform X2</fullName>
    </submittedName>
</protein>
<keyword evidence="4 6" id="KW-0040">ANK repeat</keyword>
<dbReference type="PANTHER" id="PTHR46097">
    <property type="entry name" value="G PROTEIN-COUPLED RECEPTOR KINASE INTERACTING ARFGAP"/>
    <property type="match status" value="1"/>
</dbReference>
<dbReference type="Pfam" id="PF12796">
    <property type="entry name" value="Ank_2"/>
    <property type="match status" value="1"/>
</dbReference>
<dbReference type="Proteomes" id="UP000695022">
    <property type="component" value="Unplaced"/>
</dbReference>
<feature type="domain" description="GIT Spa2 homology (SHD)" evidence="9">
    <location>
        <begin position="286"/>
        <end position="316"/>
    </location>
</feature>
<feature type="repeat" description="ANK" evidence="6">
    <location>
        <begin position="107"/>
        <end position="139"/>
    </location>
</feature>
<dbReference type="GeneID" id="106814844"/>
<evidence type="ECO:0000256" key="2">
    <source>
        <dbReference type="ARBA" id="ARBA00022737"/>
    </source>
</evidence>
<keyword evidence="3" id="KW-0479">Metal-binding</keyword>
<evidence type="ECO:0000256" key="3">
    <source>
        <dbReference type="ARBA" id="ARBA00022771"/>
    </source>
</evidence>
<keyword evidence="10" id="KW-1185">Reference proteome</keyword>
<feature type="compositionally biased region" description="Low complexity" evidence="8">
    <location>
        <begin position="505"/>
        <end position="519"/>
    </location>
</feature>
<proteinExistence type="predicted"/>
<feature type="region of interest" description="Disordered" evidence="8">
    <location>
        <begin position="495"/>
        <end position="595"/>
    </location>
</feature>
<feature type="compositionally biased region" description="Basic and acidic residues" evidence="8">
    <location>
        <begin position="533"/>
        <end position="554"/>
    </location>
</feature>
<keyword evidence="5 7" id="KW-0175">Coiled coil</keyword>
<dbReference type="Pfam" id="PF16559">
    <property type="entry name" value="GIT_CC"/>
    <property type="match status" value="1"/>
</dbReference>
<dbReference type="Gene3D" id="1.25.40.20">
    <property type="entry name" value="Ankyrin repeat-containing domain"/>
    <property type="match status" value="1"/>
</dbReference>
<name>A0ABM1ER73_PRICU</name>
<sequence>MLAMVHTLVNNGANSVWEHNLLDPAQGKSGRRKPLPKDPVHPTKADFIRAKYQVLAFVHRLKDDDSGAALDDINRQLHASVRTEKLETTFRLLALGADPNFCHSEKSNTTPLHIAAKACQAAQVELLVVYGADPGALDTAEKTPVDYAKEGGHPDLADRLVEFQYEVTDRLTHYLCGRKPDHQSGQHFLIPEMADSSLDLSELAKAAKKKLQMLSNELFEALAMDVFDEVDRRETDALWLSAAAAAQQQQQQQSQSSGSAVVIVGDRQCAPFLPVNPEYSATRNQGRQKLARFNAREFTTLIIDILSDARRRQQAALGIVSPPREKAPELPEKPKNESTPRGGATADNKRVSSLISDDEPLYDSVASDEDSFLDLQALLAEQTANQAKSEGPAAAPDAKTTVPAAAAGAAATTTVEGALVSGQPSKEPCVTLEEFLELKKALASSDEKVKQLELSNTDMKQEVALLQNMVQSLMRENSRLRTQEQHHQMELASLQNGGEMPAPPGEASAPLPALPPAGSKSPRSAMRPVSMFEPREQRLHPKASKEADAKKGAEYHGSVRHRSPRAESRLQHGGRASTVSLREGSPGPPTQLPTQEHVVRKTEAITKKIQELLVYAQEEKHANFVPCSEKIIHAVENMAAIFPSSMEDEAVRGALRQLRASAHNLHTECRRVTEMVAPPRDPQQVTQRIIQCAYDIAKAAKALVTLFP</sequence>